<dbReference type="PANTHER" id="PTHR45228">
    <property type="entry name" value="CYCLIC DI-GMP PHOSPHODIESTERASE TM_0186-RELATED"/>
    <property type="match status" value="1"/>
</dbReference>
<dbReference type="GO" id="GO:0000160">
    <property type="term" value="P:phosphorelay signal transduction system"/>
    <property type="evidence" value="ECO:0007669"/>
    <property type="project" value="InterPro"/>
</dbReference>
<feature type="domain" description="HD-GYP" evidence="3">
    <location>
        <begin position="165"/>
        <end position="362"/>
    </location>
</feature>
<evidence type="ECO:0000259" key="2">
    <source>
        <dbReference type="PROSITE" id="PS50110"/>
    </source>
</evidence>
<dbReference type="Gene3D" id="3.40.50.2300">
    <property type="match status" value="1"/>
</dbReference>
<reference evidence="4 5" key="1">
    <citation type="submission" date="2020-10" db="EMBL/GenBank/DDBJ databases">
        <title>Connecting structure to function with the recovery of over 1000 high-quality activated sludge metagenome-assembled genomes encoding full-length rRNA genes using long-read sequencing.</title>
        <authorList>
            <person name="Singleton C.M."/>
            <person name="Petriglieri F."/>
            <person name="Kristensen J.M."/>
            <person name="Kirkegaard R.H."/>
            <person name="Michaelsen T.Y."/>
            <person name="Andersen M.H."/>
            <person name="Karst S.M."/>
            <person name="Dueholm M.S."/>
            <person name="Nielsen P.H."/>
            <person name="Albertsen M."/>
        </authorList>
    </citation>
    <scope>NUCLEOTIDE SEQUENCE [LARGE SCALE GENOMIC DNA]</scope>
    <source>
        <strain evidence="4">OdNE_18-Q3-R46-58_MAXAC.008</strain>
    </source>
</reference>
<dbReference type="CDD" id="cd00156">
    <property type="entry name" value="REC"/>
    <property type="match status" value="1"/>
</dbReference>
<comment type="caution">
    <text evidence="4">The sequence shown here is derived from an EMBL/GenBank/DDBJ whole genome shotgun (WGS) entry which is preliminary data.</text>
</comment>
<proteinExistence type="predicted"/>
<dbReference type="PROSITE" id="PS50110">
    <property type="entry name" value="RESPONSE_REGULATORY"/>
    <property type="match status" value="1"/>
</dbReference>
<dbReference type="SUPFAM" id="SSF109604">
    <property type="entry name" value="HD-domain/PDEase-like"/>
    <property type="match status" value="1"/>
</dbReference>
<dbReference type="CDD" id="cd00077">
    <property type="entry name" value="HDc"/>
    <property type="match status" value="1"/>
</dbReference>
<dbReference type="InterPro" id="IPR011006">
    <property type="entry name" value="CheY-like_superfamily"/>
</dbReference>
<dbReference type="PROSITE" id="PS51832">
    <property type="entry name" value="HD_GYP"/>
    <property type="match status" value="1"/>
</dbReference>
<dbReference type="AlphaFoldDB" id="A0A936K6L0"/>
<dbReference type="PANTHER" id="PTHR45228:SF1">
    <property type="entry name" value="CYCLIC DI-GMP PHOSPHODIESTERASE TM_0186"/>
    <property type="match status" value="1"/>
</dbReference>
<dbReference type="InterPro" id="IPR003607">
    <property type="entry name" value="HD/PDEase_dom"/>
</dbReference>
<accession>A0A936K6L0</accession>
<name>A0A936K6L0_9BACT</name>
<dbReference type="SMART" id="SM00448">
    <property type="entry name" value="REC"/>
    <property type="match status" value="1"/>
</dbReference>
<dbReference type="InterPro" id="IPR037522">
    <property type="entry name" value="HD_GYP_dom"/>
</dbReference>
<gene>
    <name evidence="4" type="ORF">IPN91_14920</name>
</gene>
<dbReference type="InterPro" id="IPR052020">
    <property type="entry name" value="Cyclic_di-GMP/3'3'-cGAMP_PDE"/>
</dbReference>
<evidence type="ECO:0000256" key="1">
    <source>
        <dbReference type="PROSITE-ProRule" id="PRU00169"/>
    </source>
</evidence>
<keyword evidence="1" id="KW-0597">Phosphoprotein</keyword>
<evidence type="ECO:0000313" key="4">
    <source>
        <dbReference type="EMBL" id="MBK8573873.1"/>
    </source>
</evidence>
<dbReference type="Pfam" id="PF00072">
    <property type="entry name" value="Response_reg"/>
    <property type="match status" value="1"/>
</dbReference>
<dbReference type="InterPro" id="IPR001789">
    <property type="entry name" value="Sig_transdc_resp-reg_receiver"/>
</dbReference>
<dbReference type="Proteomes" id="UP000709959">
    <property type="component" value="Unassembled WGS sequence"/>
</dbReference>
<sequence length="371" mass="41346">MDTVEGKHGEAMTENIQVVPQQVSILIVDDLAIVRLSLRHILAKAGYRCREAEDVAAALAVLDEDTIDLILCDIQMPGASGLDLVKAIKHRIPDTSVVMVSSLEEAETAIECLQRGAFGYVLKPYQPREILVQVNSALRRRMLEIAFRDREAQLAQKVREQTLEIRDSREEIALRLIAASEHRDNETGMHVRRIGLYAAEMARLLGWDLQGVDTIRAAAPMHDIGKIGVPDAILQKPSTLTEAEWVTMKRHTTMGATILKGSTVPFIQMGARIAIGHHEKWDGSGYPKGLRGEAITLEARITALVDVYDAVSNRRHYKEPWPEEQVVDLIQKGSGVHFDPRLVELFLANLDRFRAILNANPDEAHDEDPGI</sequence>
<dbReference type="Pfam" id="PF13487">
    <property type="entry name" value="HD_5"/>
    <property type="match status" value="1"/>
</dbReference>
<organism evidence="4 5">
    <name type="scientific">Candidatus Geothrix odensensis</name>
    <dbReference type="NCBI Taxonomy" id="2954440"/>
    <lineage>
        <taxon>Bacteria</taxon>
        <taxon>Pseudomonadati</taxon>
        <taxon>Acidobacteriota</taxon>
        <taxon>Holophagae</taxon>
        <taxon>Holophagales</taxon>
        <taxon>Holophagaceae</taxon>
        <taxon>Geothrix</taxon>
    </lineage>
</organism>
<feature type="domain" description="Response regulatory" evidence="2">
    <location>
        <begin position="24"/>
        <end position="138"/>
    </location>
</feature>
<evidence type="ECO:0000259" key="3">
    <source>
        <dbReference type="PROSITE" id="PS51832"/>
    </source>
</evidence>
<dbReference type="SUPFAM" id="SSF52172">
    <property type="entry name" value="CheY-like"/>
    <property type="match status" value="1"/>
</dbReference>
<dbReference type="SMART" id="SM00471">
    <property type="entry name" value="HDc"/>
    <property type="match status" value="1"/>
</dbReference>
<dbReference type="EMBL" id="JADKCH010000033">
    <property type="protein sequence ID" value="MBK8573873.1"/>
    <property type="molecule type" value="Genomic_DNA"/>
</dbReference>
<evidence type="ECO:0000313" key="5">
    <source>
        <dbReference type="Proteomes" id="UP000709959"/>
    </source>
</evidence>
<protein>
    <submittedName>
        <fullName evidence="4">Response regulator</fullName>
    </submittedName>
</protein>
<dbReference type="Gene3D" id="1.10.3210.10">
    <property type="entry name" value="Hypothetical protein af1432"/>
    <property type="match status" value="1"/>
</dbReference>
<feature type="modified residue" description="4-aspartylphosphate" evidence="1">
    <location>
        <position position="73"/>
    </location>
</feature>